<dbReference type="GO" id="GO:0006886">
    <property type="term" value="P:intracellular protein transport"/>
    <property type="evidence" value="ECO:0007669"/>
    <property type="project" value="InterPro"/>
</dbReference>
<dbReference type="GO" id="GO:0005829">
    <property type="term" value="C:cytosol"/>
    <property type="evidence" value="ECO:0007669"/>
    <property type="project" value="TreeGrafter"/>
</dbReference>
<dbReference type="AlphaFoldDB" id="A0AAV1D1Z8"/>
<dbReference type="EMBL" id="OX459121">
    <property type="protein sequence ID" value="CAI9101894.1"/>
    <property type="molecule type" value="Genomic_DNA"/>
</dbReference>
<evidence type="ECO:0000256" key="2">
    <source>
        <dbReference type="ARBA" id="ARBA00023136"/>
    </source>
</evidence>
<dbReference type="GO" id="GO:0034066">
    <property type="term" value="C:Ric1-Rgp1 guanyl-nucleotide exchange factor complex"/>
    <property type="evidence" value="ECO:0007669"/>
    <property type="project" value="InterPro"/>
</dbReference>
<proteinExistence type="predicted"/>
<evidence type="ECO:0000256" key="1">
    <source>
        <dbReference type="ARBA" id="ARBA00004370"/>
    </source>
</evidence>
<sequence length="677" mass="77635">MAPNWPILHVSASKDGMYLAIAGLHGLILYDIRLKRWRVFGDITQEQKIQCQGLLWLGKIVVVCNYLEASNMYELLFYPRYHLDQSSLLCRKPLLAKPVVMDVYRDYLLVTYRPFDVHVYHVNLSGDLTPSSTPDLQLSTVRELSIMTAKTHPAAMRFIPDQHPEESVLRKDLSSSDHLDREPARCLILRTNGELSLLDLDEGRERELTDSVELFWVTCGQSEEKTNLIEEVSWLDYGHRGMQVWYPSPGLDRFKQEDFLQLDPELEFDREVYPLGLLPNAGVVVGVSQRMSFSASTEFPCFEPSPQAQTILHCLLRHLLQRDKSEEALRLAQLSAEKPHFSHCLEWLLFTVFDADISSQNSSKNQTRGPNHASSASLLEKTCDLIRNFPEYFDVVVSVARKTDGRHWADLFSAAGRSTELFEECFQRRWYRTAACYILVIAKLEGPAVSQYCALRLLQATLDESLYELAGELVRFLLRSGREYEPASTETSPRFLGYFLFPSTNRRQQLDSKSSFKDQSAHVASVKNILESHASYLMSGKELSKLVAFVKGTQFDLVDFLQRERYGSARLENFASGLELIGQKLQMGTLQSRLDAEFLLSHMCSVKFKEWVVVLATLLRRSEVLFDLFRHDFRLWKAYSITLQSHPVFSEYTDLVEALEERLSYSNNSSSTTSDER</sequence>
<gene>
    <name evidence="4" type="ORF">OLC1_LOCUS11371</name>
</gene>
<evidence type="ECO:0000313" key="5">
    <source>
        <dbReference type="Proteomes" id="UP001161247"/>
    </source>
</evidence>
<protein>
    <submittedName>
        <fullName evidence="4">OLC1v1000048C1</fullName>
    </submittedName>
</protein>
<dbReference type="Proteomes" id="UP001161247">
    <property type="component" value="Chromosome 4"/>
</dbReference>
<comment type="subcellular location">
    <subcellularLocation>
        <location evidence="1">Membrane</location>
    </subcellularLocation>
</comment>
<accession>A0AAV1D1Z8</accession>
<dbReference type="Pfam" id="PF25440">
    <property type="entry name" value="Beta-prop_RIC1_2nd"/>
    <property type="match status" value="1"/>
</dbReference>
<keyword evidence="2" id="KW-0472">Membrane</keyword>
<dbReference type="InterPro" id="IPR009771">
    <property type="entry name" value="RIC1_C"/>
</dbReference>
<dbReference type="PANTHER" id="PTHR22746">
    <property type="entry name" value="RAB6A-GEF COMPLEX PARTNER PROTEIN 1"/>
    <property type="match status" value="1"/>
</dbReference>
<evidence type="ECO:0000313" key="4">
    <source>
        <dbReference type="EMBL" id="CAI9101894.1"/>
    </source>
</evidence>
<feature type="domain" description="RIC1 C-terminal alpha solenoid region" evidence="3">
    <location>
        <begin position="313"/>
        <end position="486"/>
    </location>
</feature>
<organism evidence="4 5">
    <name type="scientific">Oldenlandia corymbosa var. corymbosa</name>
    <dbReference type="NCBI Taxonomy" id="529605"/>
    <lineage>
        <taxon>Eukaryota</taxon>
        <taxon>Viridiplantae</taxon>
        <taxon>Streptophyta</taxon>
        <taxon>Embryophyta</taxon>
        <taxon>Tracheophyta</taxon>
        <taxon>Spermatophyta</taxon>
        <taxon>Magnoliopsida</taxon>
        <taxon>eudicotyledons</taxon>
        <taxon>Gunneridae</taxon>
        <taxon>Pentapetalae</taxon>
        <taxon>asterids</taxon>
        <taxon>lamiids</taxon>
        <taxon>Gentianales</taxon>
        <taxon>Rubiaceae</taxon>
        <taxon>Rubioideae</taxon>
        <taxon>Spermacoceae</taxon>
        <taxon>Hedyotis-Oldenlandia complex</taxon>
        <taxon>Oldenlandia</taxon>
    </lineage>
</organism>
<reference evidence="4" key="1">
    <citation type="submission" date="2023-03" db="EMBL/GenBank/DDBJ databases">
        <authorList>
            <person name="Julca I."/>
        </authorList>
    </citation>
    <scope>NUCLEOTIDE SEQUENCE</scope>
</reference>
<dbReference type="Pfam" id="PF07064">
    <property type="entry name" value="RIC1"/>
    <property type="match status" value="1"/>
</dbReference>
<dbReference type="PANTHER" id="PTHR22746:SF10">
    <property type="entry name" value="GUANINE NUCLEOTIDE EXCHANGE FACTOR SUBUNIT RIC1"/>
    <property type="match status" value="1"/>
</dbReference>
<dbReference type="InterPro" id="IPR040096">
    <property type="entry name" value="Ric1"/>
</dbReference>
<name>A0AAV1D1Z8_OLDCO</name>
<dbReference type="GO" id="GO:0000139">
    <property type="term" value="C:Golgi membrane"/>
    <property type="evidence" value="ECO:0007669"/>
    <property type="project" value="TreeGrafter"/>
</dbReference>
<dbReference type="GO" id="GO:0042147">
    <property type="term" value="P:retrograde transport, endosome to Golgi"/>
    <property type="evidence" value="ECO:0007669"/>
    <property type="project" value="TreeGrafter"/>
</dbReference>
<evidence type="ECO:0000259" key="3">
    <source>
        <dbReference type="Pfam" id="PF07064"/>
    </source>
</evidence>
<keyword evidence="5" id="KW-1185">Reference proteome</keyword>